<gene>
    <name evidence="5" type="ORF">F0L46_20380</name>
</gene>
<dbReference type="OrthoDB" id="9795421at2"/>
<dbReference type="PROSITE" id="PS51782">
    <property type="entry name" value="LYSM"/>
    <property type="match status" value="1"/>
</dbReference>
<feature type="region of interest" description="Disordered" evidence="2">
    <location>
        <begin position="186"/>
        <end position="361"/>
    </location>
</feature>
<comment type="caution">
    <text evidence="5">The sequence shown here is derived from an EMBL/GenBank/DDBJ whole genome shotgun (WGS) entry which is preliminary data.</text>
</comment>
<feature type="compositionally biased region" description="Basic and acidic residues" evidence="2">
    <location>
        <begin position="212"/>
        <end position="228"/>
    </location>
</feature>
<feature type="compositionally biased region" description="Low complexity" evidence="2">
    <location>
        <begin position="186"/>
        <end position="196"/>
    </location>
</feature>
<name>A0A5B2VA91_9HYPH</name>
<dbReference type="SMART" id="SM00257">
    <property type="entry name" value="LysM"/>
    <property type="match status" value="1"/>
</dbReference>
<evidence type="ECO:0000256" key="1">
    <source>
        <dbReference type="ARBA" id="ARBA00038420"/>
    </source>
</evidence>
<organism evidence="5 6">
    <name type="scientific">Salinarimonas soli</name>
    <dbReference type="NCBI Taxonomy" id="1638099"/>
    <lineage>
        <taxon>Bacteria</taxon>
        <taxon>Pseudomonadati</taxon>
        <taxon>Pseudomonadota</taxon>
        <taxon>Alphaproteobacteria</taxon>
        <taxon>Hyphomicrobiales</taxon>
        <taxon>Salinarimonadaceae</taxon>
        <taxon>Salinarimonas</taxon>
    </lineage>
</organism>
<dbReference type="GO" id="GO:0004222">
    <property type="term" value="F:metalloendopeptidase activity"/>
    <property type="evidence" value="ECO:0007669"/>
    <property type="project" value="TreeGrafter"/>
</dbReference>
<keyword evidence="6" id="KW-1185">Reference proteome</keyword>
<protein>
    <submittedName>
        <fullName evidence="5">Peptidoglycan DD-metalloendopeptidase family protein</fullName>
    </submittedName>
</protein>
<feature type="compositionally biased region" description="Pro residues" evidence="2">
    <location>
        <begin position="330"/>
        <end position="342"/>
    </location>
</feature>
<dbReference type="CDD" id="cd12797">
    <property type="entry name" value="M23_peptidase"/>
    <property type="match status" value="1"/>
</dbReference>
<dbReference type="Gene3D" id="2.70.70.10">
    <property type="entry name" value="Glucose Permease (Domain IIA)"/>
    <property type="match status" value="1"/>
</dbReference>
<dbReference type="SUPFAM" id="SSF51261">
    <property type="entry name" value="Duplicated hybrid motif"/>
    <property type="match status" value="1"/>
</dbReference>
<dbReference type="Gene3D" id="3.10.350.10">
    <property type="entry name" value="LysM domain"/>
    <property type="match status" value="1"/>
</dbReference>
<evidence type="ECO:0000313" key="6">
    <source>
        <dbReference type="Proteomes" id="UP000323142"/>
    </source>
</evidence>
<dbReference type="PROSITE" id="PS51257">
    <property type="entry name" value="PROKAR_LIPOPROTEIN"/>
    <property type="match status" value="1"/>
</dbReference>
<accession>A0A5B2VA91</accession>
<dbReference type="PANTHER" id="PTHR21666">
    <property type="entry name" value="PEPTIDASE-RELATED"/>
    <property type="match status" value="1"/>
</dbReference>
<evidence type="ECO:0000256" key="2">
    <source>
        <dbReference type="SAM" id="MobiDB-lite"/>
    </source>
</evidence>
<dbReference type="SUPFAM" id="SSF54106">
    <property type="entry name" value="LysM domain"/>
    <property type="match status" value="1"/>
</dbReference>
<comment type="similarity">
    <text evidence="1">Belongs to the E.coli NlpD/Haemophilus LppB family.</text>
</comment>
<feature type="compositionally biased region" description="Low complexity" evidence="2">
    <location>
        <begin position="229"/>
        <end position="245"/>
    </location>
</feature>
<evidence type="ECO:0000256" key="3">
    <source>
        <dbReference type="SAM" id="SignalP"/>
    </source>
</evidence>
<dbReference type="CDD" id="cd00118">
    <property type="entry name" value="LysM"/>
    <property type="match status" value="1"/>
</dbReference>
<dbReference type="InterPro" id="IPR036779">
    <property type="entry name" value="LysM_dom_sf"/>
</dbReference>
<feature type="domain" description="LysM" evidence="4">
    <location>
        <begin position="125"/>
        <end position="169"/>
    </location>
</feature>
<reference evidence="5 6" key="2">
    <citation type="submission" date="2019-09" db="EMBL/GenBank/DDBJ databases">
        <authorList>
            <person name="Jin C."/>
        </authorList>
    </citation>
    <scope>NUCLEOTIDE SEQUENCE [LARGE SCALE GENOMIC DNA]</scope>
    <source>
        <strain evidence="5 6">BN140002</strain>
    </source>
</reference>
<feature type="compositionally biased region" description="Basic and acidic residues" evidence="2">
    <location>
        <begin position="246"/>
        <end position="290"/>
    </location>
</feature>
<dbReference type="Pfam" id="PF01551">
    <property type="entry name" value="Peptidase_M23"/>
    <property type="match status" value="1"/>
</dbReference>
<proteinExistence type="inferred from homology"/>
<dbReference type="RefSeq" id="WP_149820992.1">
    <property type="nucleotide sequence ID" value="NZ_VUOA01000036.1"/>
</dbReference>
<dbReference type="InterPro" id="IPR016047">
    <property type="entry name" value="M23ase_b-sheet_dom"/>
</dbReference>
<dbReference type="AlphaFoldDB" id="A0A5B2VA91"/>
<reference evidence="5 6" key="1">
    <citation type="submission" date="2019-09" db="EMBL/GenBank/DDBJ databases">
        <title>Salinarimonas rosea gen. nov., sp. nov., a new member of the a-2 subgroup of the Proteobacteria.</title>
        <authorList>
            <person name="Liu J."/>
        </authorList>
    </citation>
    <scope>NUCLEOTIDE SEQUENCE [LARGE SCALE GENOMIC DNA]</scope>
    <source>
        <strain evidence="5 6">BN140002</strain>
    </source>
</reference>
<evidence type="ECO:0000313" key="5">
    <source>
        <dbReference type="EMBL" id="KAA2235370.1"/>
    </source>
</evidence>
<dbReference type="Proteomes" id="UP000323142">
    <property type="component" value="Unassembled WGS sequence"/>
</dbReference>
<dbReference type="Pfam" id="PF01476">
    <property type="entry name" value="LysM"/>
    <property type="match status" value="1"/>
</dbReference>
<sequence length="477" mass="48337">MRFRLGLECRSALPRLAMVGLVSGLAAACSTDSTRLASNPFSNPFSIGGGQASEPSATGSLPERNAVAAMPSPAVPTAPVTSQPLAAPMASAGYNQPPAAPAAVPVAPRAVAATGPAGWTPQGGSAVTVGAGDTLQALSTRYNVPAAAILQANGLSTASQLTPGRTVVIPVFNAVGAPAVASAPARQPAAPAAQPQMRLVQGARPAATPASEPKRAPEPVKAPARAEAKPAPAVKAAPVKAAQAKPEPKSEPKLKAEPKPEPRPEPKRAEAKKPEPKVAEVKKPEPKAAEPAKTVAPKTAEAPAPAPVQPKPERVASLGTPPVSSIPAQQPAPAPAPQPARPDPAQTASLPANPSTDLDFRWPARGRVISGFGNGGNEGVNISVPEGTPVRAAESGTVAYSGSELKGYGNLVLIRHDNGYVSAYAHNGELAVKRGDKVKRGQVVAKSGQSGNVNSPQLHFEIRKGSTPVDPVPYLSN</sequence>
<dbReference type="InterPro" id="IPR050570">
    <property type="entry name" value="Cell_wall_metabolism_enzyme"/>
</dbReference>
<feature type="signal peptide" evidence="3">
    <location>
        <begin position="1"/>
        <end position="28"/>
    </location>
</feature>
<keyword evidence="3" id="KW-0732">Signal</keyword>
<dbReference type="PANTHER" id="PTHR21666:SF263">
    <property type="entry name" value="MUREIN HYDROLASE ACTIVATOR NLPD"/>
    <property type="match status" value="1"/>
</dbReference>
<dbReference type="InterPro" id="IPR018392">
    <property type="entry name" value="LysM"/>
</dbReference>
<feature type="region of interest" description="Disordered" evidence="2">
    <location>
        <begin position="441"/>
        <end position="477"/>
    </location>
</feature>
<feature type="compositionally biased region" description="Polar residues" evidence="2">
    <location>
        <begin position="447"/>
        <end position="457"/>
    </location>
</feature>
<dbReference type="InterPro" id="IPR011055">
    <property type="entry name" value="Dup_hybrid_motif"/>
</dbReference>
<evidence type="ECO:0000259" key="4">
    <source>
        <dbReference type="PROSITE" id="PS51782"/>
    </source>
</evidence>
<dbReference type="EMBL" id="VUOA01000036">
    <property type="protein sequence ID" value="KAA2235370.1"/>
    <property type="molecule type" value="Genomic_DNA"/>
</dbReference>
<feature type="compositionally biased region" description="Low complexity" evidence="2">
    <location>
        <begin position="291"/>
        <end position="303"/>
    </location>
</feature>
<feature type="chain" id="PRO_5022741057" evidence="3">
    <location>
        <begin position="29"/>
        <end position="477"/>
    </location>
</feature>